<evidence type="ECO:0000256" key="1">
    <source>
        <dbReference type="SAM" id="MobiDB-lite"/>
    </source>
</evidence>
<sequence length="320" mass="32712">MRAGGRVGYGLVLIGVLIVLTALTIPSWTLASEVSVQTVQLLPPGSNTCTQAVVSGFTPYVYDGTLHALEFTVSDSSYVAIIGAAGSTGIPFNQITRRIEQSGAVRIHADVATTQIRGSLPVAVTLLSAKTGQPVCISVVSTSIAGEGAPLVTPPAPIPSPTPTGGTSGVTKPKPSTGGAAATPPPKPSAGLGKDITATGTKATSAAVAAAQTILKDICSSAAGALRLWVILLLAYALIALIAIAGQPQMPPALRTQEWIAAAIVVPFLLLFGLWYFVESCRTSPWIPVIATVIALVGLSAAFWERKDTSKVINLPGAKT</sequence>
<feature type="compositionally biased region" description="Pro residues" evidence="1">
    <location>
        <begin position="152"/>
        <end position="162"/>
    </location>
</feature>
<feature type="transmembrane region" description="Helical" evidence="2">
    <location>
        <begin position="284"/>
        <end position="304"/>
    </location>
</feature>
<evidence type="ECO:0000256" key="2">
    <source>
        <dbReference type="SAM" id="Phobius"/>
    </source>
</evidence>
<dbReference type="Proteomes" id="UP000177372">
    <property type="component" value="Unassembled WGS sequence"/>
</dbReference>
<organism evidence="3 4">
    <name type="scientific">Candidatus Kaiserbacteria bacterium RIFCSPLOWO2_01_FULL_54_13</name>
    <dbReference type="NCBI Taxonomy" id="1798512"/>
    <lineage>
        <taxon>Bacteria</taxon>
        <taxon>Candidatus Kaiseribacteriota</taxon>
    </lineage>
</organism>
<keyword evidence="2" id="KW-0472">Membrane</keyword>
<evidence type="ECO:0000313" key="4">
    <source>
        <dbReference type="Proteomes" id="UP000177372"/>
    </source>
</evidence>
<dbReference type="AlphaFoldDB" id="A0A1F6EZQ9"/>
<protein>
    <submittedName>
        <fullName evidence="3">Uncharacterized protein</fullName>
    </submittedName>
</protein>
<feature type="transmembrane region" description="Helical" evidence="2">
    <location>
        <begin position="226"/>
        <end position="247"/>
    </location>
</feature>
<accession>A0A1F6EZQ9</accession>
<name>A0A1F6EZQ9_9BACT</name>
<feature type="transmembrane region" description="Helical" evidence="2">
    <location>
        <begin position="259"/>
        <end position="278"/>
    </location>
</feature>
<keyword evidence="2" id="KW-0812">Transmembrane</keyword>
<keyword evidence="2" id="KW-1133">Transmembrane helix</keyword>
<reference evidence="3 4" key="1">
    <citation type="journal article" date="2016" name="Nat. Commun.">
        <title>Thousands of microbial genomes shed light on interconnected biogeochemical processes in an aquifer system.</title>
        <authorList>
            <person name="Anantharaman K."/>
            <person name="Brown C.T."/>
            <person name="Hug L.A."/>
            <person name="Sharon I."/>
            <person name="Castelle C.J."/>
            <person name="Probst A.J."/>
            <person name="Thomas B.C."/>
            <person name="Singh A."/>
            <person name="Wilkins M.J."/>
            <person name="Karaoz U."/>
            <person name="Brodie E.L."/>
            <person name="Williams K.H."/>
            <person name="Hubbard S.S."/>
            <person name="Banfield J.F."/>
        </authorList>
    </citation>
    <scope>NUCLEOTIDE SEQUENCE [LARGE SCALE GENOMIC DNA]</scope>
</reference>
<comment type="caution">
    <text evidence="3">The sequence shown here is derived from an EMBL/GenBank/DDBJ whole genome shotgun (WGS) entry which is preliminary data.</text>
</comment>
<gene>
    <name evidence="3" type="ORF">A3A39_00660</name>
</gene>
<dbReference type="EMBL" id="MFLZ01000042">
    <property type="protein sequence ID" value="OGG79122.1"/>
    <property type="molecule type" value="Genomic_DNA"/>
</dbReference>
<feature type="compositionally biased region" description="Low complexity" evidence="1">
    <location>
        <begin position="163"/>
        <end position="182"/>
    </location>
</feature>
<feature type="region of interest" description="Disordered" evidence="1">
    <location>
        <begin position="151"/>
        <end position="196"/>
    </location>
</feature>
<proteinExistence type="predicted"/>
<evidence type="ECO:0000313" key="3">
    <source>
        <dbReference type="EMBL" id="OGG79122.1"/>
    </source>
</evidence>